<dbReference type="RefSeq" id="WP_133799020.1">
    <property type="nucleotide sequence ID" value="NZ_SNWQ01000002.1"/>
</dbReference>
<evidence type="ECO:0000256" key="1">
    <source>
        <dbReference type="SAM" id="MobiDB-lite"/>
    </source>
</evidence>
<name>A0A4R6KPK0_9ACTN</name>
<comment type="caution">
    <text evidence="2">The sequence shown here is derived from an EMBL/GenBank/DDBJ whole genome shotgun (WGS) entry which is preliminary data.</text>
</comment>
<dbReference type="Proteomes" id="UP000295388">
    <property type="component" value="Unassembled WGS sequence"/>
</dbReference>
<evidence type="ECO:0000313" key="2">
    <source>
        <dbReference type="EMBL" id="TDO52615.1"/>
    </source>
</evidence>
<dbReference type="AlphaFoldDB" id="A0A4R6KPK0"/>
<proteinExistence type="predicted"/>
<feature type="compositionally biased region" description="Basic residues" evidence="1">
    <location>
        <begin position="82"/>
        <end position="102"/>
    </location>
</feature>
<dbReference type="EMBL" id="SNWQ01000002">
    <property type="protein sequence ID" value="TDO52615.1"/>
    <property type="molecule type" value="Genomic_DNA"/>
</dbReference>
<accession>A0A4R6KPK0</accession>
<organism evidence="2 3">
    <name type="scientific">Kribbella caucasensis</name>
    <dbReference type="NCBI Taxonomy" id="2512215"/>
    <lineage>
        <taxon>Bacteria</taxon>
        <taxon>Bacillati</taxon>
        <taxon>Actinomycetota</taxon>
        <taxon>Actinomycetes</taxon>
        <taxon>Propionibacteriales</taxon>
        <taxon>Kribbellaceae</taxon>
        <taxon>Kribbella</taxon>
    </lineage>
</organism>
<reference evidence="2 3" key="1">
    <citation type="submission" date="2019-03" db="EMBL/GenBank/DDBJ databases">
        <title>Genomic Encyclopedia of Type Strains, Phase III (KMG-III): the genomes of soil and plant-associated and newly described type strains.</title>
        <authorList>
            <person name="Whitman W."/>
        </authorList>
    </citation>
    <scope>NUCLEOTIDE SEQUENCE [LARGE SCALE GENOMIC DNA]</scope>
    <source>
        <strain evidence="2 3">VKM Ac-2527</strain>
    </source>
</reference>
<protein>
    <submittedName>
        <fullName evidence="2">Uncharacterized protein</fullName>
    </submittedName>
</protein>
<keyword evidence="3" id="KW-1185">Reference proteome</keyword>
<sequence length="102" mass="11219">MKPYYCARNKHLLVQMVAVDGEPAVEARTVALTPAGIVINTTTFTAADLDDYSGLTTVVSCPCGQPESVDLVAFRRGEPVQRRRPLRRGSHGVSHDRRRKAL</sequence>
<feature type="region of interest" description="Disordered" evidence="1">
    <location>
        <begin position="80"/>
        <end position="102"/>
    </location>
</feature>
<gene>
    <name evidence="2" type="ORF">EV643_102454</name>
</gene>
<evidence type="ECO:0000313" key="3">
    <source>
        <dbReference type="Proteomes" id="UP000295388"/>
    </source>
</evidence>